<dbReference type="PRINTS" id="PR01023">
    <property type="entry name" value="NAFLGMOTY"/>
</dbReference>
<dbReference type="InterPro" id="IPR050330">
    <property type="entry name" value="Bact_OuterMem_StrucFunc"/>
</dbReference>
<dbReference type="PRINTS" id="PR01021">
    <property type="entry name" value="OMPADOMAIN"/>
</dbReference>
<dbReference type="PANTHER" id="PTHR30329:SF21">
    <property type="entry name" value="LIPOPROTEIN YIAD-RELATED"/>
    <property type="match status" value="1"/>
</dbReference>
<dbReference type="PROSITE" id="PS51123">
    <property type="entry name" value="OMPA_2"/>
    <property type="match status" value="1"/>
</dbReference>
<dbReference type="InterPro" id="IPR006664">
    <property type="entry name" value="OMP_bac"/>
</dbReference>
<organism evidence="6 7">
    <name type="scientific">Candidatus Onthomorpha intestinigallinarum</name>
    <dbReference type="NCBI Taxonomy" id="2840880"/>
    <lineage>
        <taxon>Bacteria</taxon>
        <taxon>Pseudomonadati</taxon>
        <taxon>Bacteroidota</taxon>
        <taxon>Bacteroidia</taxon>
        <taxon>Bacteroidales</taxon>
        <taxon>Candidatus Onthomorpha</taxon>
    </lineage>
</organism>
<evidence type="ECO:0000256" key="1">
    <source>
        <dbReference type="ARBA" id="ARBA00004442"/>
    </source>
</evidence>
<dbReference type="InterPro" id="IPR006690">
    <property type="entry name" value="OMPA-like_CS"/>
</dbReference>
<evidence type="ECO:0000259" key="5">
    <source>
        <dbReference type="PROSITE" id="PS51123"/>
    </source>
</evidence>
<evidence type="ECO:0000256" key="2">
    <source>
        <dbReference type="ARBA" id="ARBA00023136"/>
    </source>
</evidence>
<dbReference type="Pfam" id="PF00691">
    <property type="entry name" value="OmpA"/>
    <property type="match status" value="1"/>
</dbReference>
<dbReference type="GO" id="GO:0009279">
    <property type="term" value="C:cell outer membrane"/>
    <property type="evidence" value="ECO:0007669"/>
    <property type="project" value="UniProtKB-SubCell"/>
</dbReference>
<keyword evidence="3" id="KW-0998">Cell outer membrane</keyword>
<comment type="subcellular location">
    <subcellularLocation>
        <location evidence="1">Cell outer membrane</location>
    </subcellularLocation>
</comment>
<gene>
    <name evidence="6" type="ORF">IAC47_05750</name>
</gene>
<proteinExistence type="predicted"/>
<protein>
    <submittedName>
        <fullName evidence="6">OmpA family protein</fullName>
    </submittedName>
</protein>
<dbReference type="SUPFAM" id="SSF103088">
    <property type="entry name" value="OmpA-like"/>
    <property type="match status" value="1"/>
</dbReference>
<sequence>MVRNIALLFLSLLAANETFSQQEEKENLIFNGSFEEHFYCPQRIEPYGQMMEVEAWWQPTGGSSDYYHPCGGKQCRVPKNKLGYQYPRTGQAMVGIYVSKTDYREYIQTELKYPLEAGERYRLRFWVSLSEYSTGAVATIGGLFTDYRIEDGTRELLTNNSKKSYNNGVRQEIAKIFEPQVVNPFDKPLLDTAQWQMIEGEFVAKGGERFLTIGNFYPAEQSNVLFPRYLKEILPGAYYYIDDVELYCLTCSDKKQISENITVTKKKDEKEYEIGQVIVLENIFFDFDKSVILPQSFMELKKLMDILNAYPSMRIELSGHTDSKGSDRYNMKLSEERAKAVYDYLLSKGIDEKRLSFKGYGAKRPIADNATDEGRSRNRRVEFKIVSM</sequence>
<evidence type="ECO:0000313" key="6">
    <source>
        <dbReference type="EMBL" id="HIW87762.1"/>
    </source>
</evidence>
<dbReference type="Gene3D" id="3.30.1330.60">
    <property type="entry name" value="OmpA-like domain"/>
    <property type="match status" value="1"/>
</dbReference>
<dbReference type="Proteomes" id="UP000824267">
    <property type="component" value="Unassembled WGS sequence"/>
</dbReference>
<reference evidence="6" key="1">
    <citation type="journal article" date="2021" name="PeerJ">
        <title>Extensive microbial diversity within the chicken gut microbiome revealed by metagenomics and culture.</title>
        <authorList>
            <person name="Gilroy R."/>
            <person name="Ravi A."/>
            <person name="Getino M."/>
            <person name="Pursley I."/>
            <person name="Horton D.L."/>
            <person name="Alikhan N.F."/>
            <person name="Baker D."/>
            <person name="Gharbi K."/>
            <person name="Hall N."/>
            <person name="Watson M."/>
            <person name="Adriaenssens E.M."/>
            <person name="Foster-Nyarko E."/>
            <person name="Jarju S."/>
            <person name="Secka A."/>
            <person name="Antonio M."/>
            <person name="Oren A."/>
            <person name="Chaudhuri R.R."/>
            <person name="La Ragione R."/>
            <person name="Hildebrand F."/>
            <person name="Pallen M.J."/>
        </authorList>
    </citation>
    <scope>NUCLEOTIDE SEQUENCE</scope>
    <source>
        <strain evidence="6">Gambia16-930</strain>
    </source>
</reference>
<dbReference type="PANTHER" id="PTHR30329">
    <property type="entry name" value="STATOR ELEMENT OF FLAGELLAR MOTOR COMPLEX"/>
    <property type="match status" value="1"/>
</dbReference>
<dbReference type="InterPro" id="IPR006665">
    <property type="entry name" value="OmpA-like"/>
</dbReference>
<keyword evidence="2 4" id="KW-0472">Membrane</keyword>
<evidence type="ECO:0000313" key="7">
    <source>
        <dbReference type="Proteomes" id="UP000824267"/>
    </source>
</evidence>
<feature type="domain" description="OmpA-like" evidence="5">
    <location>
        <begin position="272"/>
        <end position="388"/>
    </location>
</feature>
<dbReference type="PROSITE" id="PS01068">
    <property type="entry name" value="OMPA_1"/>
    <property type="match status" value="1"/>
</dbReference>
<comment type="caution">
    <text evidence="6">The sequence shown here is derived from an EMBL/GenBank/DDBJ whole genome shotgun (WGS) entry which is preliminary data.</text>
</comment>
<dbReference type="AlphaFoldDB" id="A0A9D1UH93"/>
<accession>A0A9D1UH93</accession>
<dbReference type="CDD" id="cd07185">
    <property type="entry name" value="OmpA_C-like"/>
    <property type="match status" value="1"/>
</dbReference>
<name>A0A9D1UH93_9BACT</name>
<evidence type="ECO:0000256" key="4">
    <source>
        <dbReference type="PROSITE-ProRule" id="PRU00473"/>
    </source>
</evidence>
<dbReference type="InterPro" id="IPR036737">
    <property type="entry name" value="OmpA-like_sf"/>
</dbReference>
<dbReference type="EMBL" id="DXGG01000180">
    <property type="protein sequence ID" value="HIW87762.1"/>
    <property type="molecule type" value="Genomic_DNA"/>
</dbReference>
<dbReference type="Gene3D" id="2.60.120.260">
    <property type="entry name" value="Galactose-binding domain-like"/>
    <property type="match status" value="1"/>
</dbReference>
<reference evidence="6" key="2">
    <citation type="submission" date="2021-04" db="EMBL/GenBank/DDBJ databases">
        <authorList>
            <person name="Gilroy R."/>
        </authorList>
    </citation>
    <scope>NUCLEOTIDE SEQUENCE</scope>
    <source>
        <strain evidence="6">Gambia16-930</strain>
    </source>
</reference>
<evidence type="ECO:0000256" key="3">
    <source>
        <dbReference type="ARBA" id="ARBA00023237"/>
    </source>
</evidence>